<reference evidence="1" key="1">
    <citation type="submission" date="2013-10" db="EMBL/GenBank/DDBJ databases">
        <title>Genomic analysis of the causative agents of coccidiosis in chickens.</title>
        <authorList>
            <person name="Reid A.J."/>
            <person name="Blake D."/>
            <person name="Billington K."/>
            <person name="Browne H."/>
            <person name="Dunn M."/>
            <person name="Hung S."/>
            <person name="Kawahara F."/>
            <person name="Miranda-Saavedra D."/>
            <person name="Mourier T."/>
            <person name="Nagra H."/>
            <person name="Otto T.D."/>
            <person name="Rawlings N."/>
            <person name="Sanchez A."/>
            <person name="Sanders M."/>
            <person name="Subramaniam C."/>
            <person name="Tay Y."/>
            <person name="Dear P."/>
            <person name="Doerig C."/>
            <person name="Gruber A."/>
            <person name="Parkinson J."/>
            <person name="Shirley M."/>
            <person name="Wan K.L."/>
            <person name="Berriman M."/>
            <person name="Tomley F."/>
            <person name="Pain A."/>
        </authorList>
    </citation>
    <scope>NUCLEOTIDE SEQUENCE</scope>
    <source>
        <strain evidence="1">Houghton</strain>
    </source>
</reference>
<dbReference type="Proteomes" id="UP000018050">
    <property type="component" value="Unassembled WGS sequence"/>
</dbReference>
<proteinExistence type="predicted"/>
<gene>
    <name evidence="1" type="ORF">EAH_00004160</name>
</gene>
<keyword evidence="2" id="KW-1185">Reference proteome</keyword>
<dbReference type="VEuPathDB" id="ToxoDB:EAH_00004160"/>
<protein>
    <submittedName>
        <fullName evidence="1">Uncharacterized protein</fullName>
    </submittedName>
</protein>
<dbReference type="EMBL" id="HG671592">
    <property type="protein sequence ID" value="CDI81315.1"/>
    <property type="molecule type" value="Genomic_DNA"/>
</dbReference>
<accession>U6GMA6</accession>
<sequence length="124" mass="14309">MQEGQRQRQSKELNFEPAEWAFPTSICDLMFSSCIAHHSPLHEHVEGSADSREDENAAAVNSLQRTLWSDTNLQLACGTRCRSLRRVKDEGRQVWMEYQEVTLRDNSKRFQWVELADNAKAAVQ</sequence>
<dbReference type="AlphaFoldDB" id="U6GMA6"/>
<organism evidence="1 2">
    <name type="scientific">Eimeria acervulina</name>
    <name type="common">Coccidian parasite</name>
    <dbReference type="NCBI Taxonomy" id="5801"/>
    <lineage>
        <taxon>Eukaryota</taxon>
        <taxon>Sar</taxon>
        <taxon>Alveolata</taxon>
        <taxon>Apicomplexa</taxon>
        <taxon>Conoidasida</taxon>
        <taxon>Coccidia</taxon>
        <taxon>Eucoccidiorida</taxon>
        <taxon>Eimeriorina</taxon>
        <taxon>Eimeriidae</taxon>
        <taxon>Eimeria</taxon>
    </lineage>
</organism>
<name>U6GMA6_EIMAC</name>
<dbReference type="OrthoDB" id="345797at2759"/>
<reference evidence="1" key="2">
    <citation type="submission" date="2013-10" db="EMBL/GenBank/DDBJ databases">
        <authorList>
            <person name="Aslett M."/>
        </authorList>
    </citation>
    <scope>NUCLEOTIDE SEQUENCE</scope>
    <source>
        <strain evidence="1">Houghton</strain>
    </source>
</reference>
<dbReference type="RefSeq" id="XP_013248925.1">
    <property type="nucleotide sequence ID" value="XM_013393471.1"/>
</dbReference>
<evidence type="ECO:0000313" key="2">
    <source>
        <dbReference type="Proteomes" id="UP000018050"/>
    </source>
</evidence>
<dbReference type="GeneID" id="25268486"/>
<evidence type="ECO:0000313" key="1">
    <source>
        <dbReference type="EMBL" id="CDI81315.1"/>
    </source>
</evidence>